<dbReference type="Gene3D" id="3.40.50.720">
    <property type="entry name" value="NAD(P)-binding Rossmann-like Domain"/>
    <property type="match status" value="2"/>
</dbReference>
<organism evidence="8 9">
    <name type="scientific">Bordetella genomosp. 13</name>
    <dbReference type="NCBI Taxonomy" id="463040"/>
    <lineage>
        <taxon>Bacteria</taxon>
        <taxon>Pseudomonadati</taxon>
        <taxon>Pseudomonadota</taxon>
        <taxon>Betaproteobacteria</taxon>
        <taxon>Burkholderiales</taxon>
        <taxon>Alcaligenaceae</taxon>
        <taxon>Bordetella</taxon>
    </lineage>
</organism>
<accession>A0A1W6Z784</accession>
<feature type="domain" description="D-isomer specific 2-hydroxyacid dehydrogenase NAD-binding" evidence="7">
    <location>
        <begin position="115"/>
        <end position="287"/>
    </location>
</feature>
<comment type="similarity">
    <text evidence="1 5">Belongs to the D-isomer specific 2-hydroxyacid dehydrogenase family.</text>
</comment>
<dbReference type="RefSeq" id="WP_086077079.1">
    <property type="nucleotide sequence ID" value="NZ_CP021111.1"/>
</dbReference>
<evidence type="ECO:0000313" key="9">
    <source>
        <dbReference type="Proteomes" id="UP000194161"/>
    </source>
</evidence>
<dbReference type="InterPro" id="IPR006139">
    <property type="entry name" value="D-isomer_2_OHA_DH_cat_dom"/>
</dbReference>
<evidence type="ECO:0000256" key="3">
    <source>
        <dbReference type="ARBA" id="ARBA00023002"/>
    </source>
</evidence>
<dbReference type="InterPro" id="IPR036291">
    <property type="entry name" value="NAD(P)-bd_dom_sf"/>
</dbReference>
<evidence type="ECO:0000313" key="8">
    <source>
        <dbReference type="EMBL" id="ARP93243.1"/>
    </source>
</evidence>
<dbReference type="KEGG" id="bgm:CAL15_01885"/>
<dbReference type="PROSITE" id="PS00065">
    <property type="entry name" value="D_2_HYDROXYACID_DH_1"/>
    <property type="match status" value="1"/>
</dbReference>
<proteinExistence type="inferred from homology"/>
<keyword evidence="3 5" id="KW-0560">Oxidoreductase</keyword>
<evidence type="ECO:0000256" key="1">
    <source>
        <dbReference type="ARBA" id="ARBA00005854"/>
    </source>
</evidence>
<evidence type="ECO:0000256" key="2">
    <source>
        <dbReference type="ARBA" id="ARBA00022605"/>
    </source>
</evidence>
<dbReference type="GO" id="GO:0016616">
    <property type="term" value="F:oxidoreductase activity, acting on the CH-OH group of donors, NAD or NADP as acceptor"/>
    <property type="evidence" value="ECO:0007669"/>
    <property type="project" value="InterPro"/>
</dbReference>
<protein>
    <submittedName>
        <fullName evidence="8">Hydroxyacid dehydrogenase</fullName>
    </submittedName>
</protein>
<evidence type="ECO:0000259" key="7">
    <source>
        <dbReference type="Pfam" id="PF02826"/>
    </source>
</evidence>
<dbReference type="Pfam" id="PF02826">
    <property type="entry name" value="2-Hacid_dh_C"/>
    <property type="match status" value="1"/>
</dbReference>
<dbReference type="SUPFAM" id="SSF51735">
    <property type="entry name" value="NAD(P)-binding Rossmann-fold domains"/>
    <property type="match status" value="1"/>
</dbReference>
<evidence type="ECO:0000259" key="6">
    <source>
        <dbReference type="Pfam" id="PF00389"/>
    </source>
</evidence>
<evidence type="ECO:0000256" key="4">
    <source>
        <dbReference type="ARBA" id="ARBA00023027"/>
    </source>
</evidence>
<keyword evidence="2" id="KW-0028">Amino-acid biosynthesis</keyword>
<gene>
    <name evidence="8" type="ORF">CAL15_01885</name>
</gene>
<dbReference type="GO" id="GO:0051287">
    <property type="term" value="F:NAD binding"/>
    <property type="evidence" value="ECO:0007669"/>
    <property type="project" value="InterPro"/>
</dbReference>
<dbReference type="InterPro" id="IPR029752">
    <property type="entry name" value="D-isomer_DH_CS1"/>
</dbReference>
<dbReference type="GO" id="GO:0008652">
    <property type="term" value="P:amino acid biosynthetic process"/>
    <property type="evidence" value="ECO:0007669"/>
    <property type="project" value="UniProtKB-KW"/>
</dbReference>
<dbReference type="OrthoDB" id="9805416at2"/>
<dbReference type="SUPFAM" id="SSF52283">
    <property type="entry name" value="Formate/glycerate dehydrogenase catalytic domain-like"/>
    <property type="match status" value="1"/>
</dbReference>
<dbReference type="InterPro" id="IPR050857">
    <property type="entry name" value="D-2-hydroxyacid_DH"/>
</dbReference>
<keyword evidence="4" id="KW-0520">NAD</keyword>
<name>A0A1W6Z784_9BORD</name>
<dbReference type="Proteomes" id="UP000194161">
    <property type="component" value="Chromosome"/>
</dbReference>
<dbReference type="Pfam" id="PF00389">
    <property type="entry name" value="2-Hacid_dh"/>
    <property type="match status" value="1"/>
</dbReference>
<dbReference type="CDD" id="cd12169">
    <property type="entry name" value="PGDH_like_1"/>
    <property type="match status" value="1"/>
</dbReference>
<sequence>MQIAILDDYHGVAERYADWSTLGPQARVQVFRDPLPAGAARVEALRDFDVIVAMRERMAFPAELIDALPNLRLLVTTGMRNNAIDTEACTRRGIVLCGAPGSEDGHNATAELAWALILALFKRIPIEHDNMRRGLWQTGMPLLLSGRRLGVVGLGKLGSAVARVGNAFGMDVVAWSPNLTAEHAAEVGARRVDKRELFATSDVVSLHLVLSARSRHTVDAEMLAAMKPTAFLVNTSRSGLVDHEALLDALRKGRLAGAGLDVFEAEPLSPTDPVRALDNVVLTPHLGYVSQPNFEAFYRNAVEAIAAWAAGKPIRVLNPA</sequence>
<dbReference type="EMBL" id="CP021111">
    <property type="protein sequence ID" value="ARP93243.1"/>
    <property type="molecule type" value="Genomic_DNA"/>
</dbReference>
<feature type="domain" description="D-isomer specific 2-hydroxyacid dehydrogenase catalytic" evidence="6">
    <location>
        <begin position="40"/>
        <end position="313"/>
    </location>
</feature>
<dbReference type="FunFam" id="3.40.50.720:FF:000203">
    <property type="entry name" value="D-3-phosphoglycerate dehydrogenase (SerA)"/>
    <property type="match status" value="1"/>
</dbReference>
<keyword evidence="9" id="KW-1185">Reference proteome</keyword>
<evidence type="ECO:0000256" key="5">
    <source>
        <dbReference type="RuleBase" id="RU003719"/>
    </source>
</evidence>
<reference evidence="8 9" key="1">
    <citation type="submission" date="2017-05" db="EMBL/GenBank/DDBJ databases">
        <title>Complete and WGS of Bordetella genogroups.</title>
        <authorList>
            <person name="Spilker T."/>
            <person name="LiPuma J."/>
        </authorList>
    </citation>
    <scope>NUCLEOTIDE SEQUENCE [LARGE SCALE GENOMIC DNA]</scope>
    <source>
        <strain evidence="8 9">AU7206</strain>
    </source>
</reference>
<dbReference type="STRING" id="463040.CAL15_01885"/>
<dbReference type="AlphaFoldDB" id="A0A1W6Z784"/>
<dbReference type="InterPro" id="IPR006140">
    <property type="entry name" value="D-isomer_DH_NAD-bd"/>
</dbReference>
<dbReference type="PANTHER" id="PTHR42789">
    <property type="entry name" value="D-ISOMER SPECIFIC 2-HYDROXYACID DEHYDROGENASE FAMILY PROTEIN (AFU_ORTHOLOGUE AFUA_6G10090)"/>
    <property type="match status" value="1"/>
</dbReference>
<dbReference type="PANTHER" id="PTHR42789:SF1">
    <property type="entry name" value="D-ISOMER SPECIFIC 2-HYDROXYACID DEHYDROGENASE FAMILY PROTEIN (AFU_ORTHOLOGUE AFUA_6G10090)"/>
    <property type="match status" value="1"/>
</dbReference>